<dbReference type="AlphaFoldDB" id="L0FU03"/>
<dbReference type="EMBL" id="CP003346">
    <property type="protein sequence ID" value="AGA77384.1"/>
    <property type="molecule type" value="Genomic_DNA"/>
</dbReference>
<gene>
    <name evidence="1" type="ordered locus">Echvi_1113</name>
</gene>
<protein>
    <submittedName>
        <fullName evidence="1">Uncharacterized protein</fullName>
    </submittedName>
</protein>
<accession>L0FU03</accession>
<reference evidence="2" key="1">
    <citation type="submission" date="2012-02" db="EMBL/GenBank/DDBJ databases">
        <title>The complete genome of Echinicola vietnamensis DSM 17526.</title>
        <authorList>
            <person name="Lucas S."/>
            <person name="Copeland A."/>
            <person name="Lapidus A."/>
            <person name="Glavina del Rio T."/>
            <person name="Dalin E."/>
            <person name="Tice H."/>
            <person name="Bruce D."/>
            <person name="Goodwin L."/>
            <person name="Pitluck S."/>
            <person name="Peters L."/>
            <person name="Ovchinnikova G."/>
            <person name="Teshima H."/>
            <person name="Kyrpides N."/>
            <person name="Mavromatis K."/>
            <person name="Ivanova N."/>
            <person name="Brettin T."/>
            <person name="Detter J.C."/>
            <person name="Han C."/>
            <person name="Larimer F."/>
            <person name="Land M."/>
            <person name="Hauser L."/>
            <person name="Markowitz V."/>
            <person name="Cheng J.-F."/>
            <person name="Hugenholtz P."/>
            <person name="Woyke T."/>
            <person name="Wu D."/>
            <person name="Brambilla E."/>
            <person name="Klenk H.-P."/>
            <person name="Eisen J.A."/>
        </authorList>
    </citation>
    <scope>NUCLEOTIDE SEQUENCE [LARGE SCALE GENOMIC DNA]</scope>
    <source>
        <strain evidence="2">DSM 17526 / LMG 23754 / KMM 6221</strain>
    </source>
</reference>
<name>L0FU03_ECHVK</name>
<dbReference type="Proteomes" id="UP000010796">
    <property type="component" value="Chromosome"/>
</dbReference>
<organism evidence="1 2">
    <name type="scientific">Echinicola vietnamensis (strain DSM 17526 / LMG 23754 / KMM 6221)</name>
    <dbReference type="NCBI Taxonomy" id="926556"/>
    <lineage>
        <taxon>Bacteria</taxon>
        <taxon>Pseudomonadati</taxon>
        <taxon>Bacteroidota</taxon>
        <taxon>Cytophagia</taxon>
        <taxon>Cytophagales</taxon>
        <taxon>Cyclobacteriaceae</taxon>
        <taxon>Echinicola</taxon>
    </lineage>
</organism>
<evidence type="ECO:0000313" key="2">
    <source>
        <dbReference type="Proteomes" id="UP000010796"/>
    </source>
</evidence>
<dbReference type="KEGG" id="evi:Echvi_1113"/>
<keyword evidence="2" id="KW-1185">Reference proteome</keyword>
<dbReference type="HOGENOM" id="CLU_183623_0_0_10"/>
<evidence type="ECO:0000313" key="1">
    <source>
        <dbReference type="EMBL" id="AGA77384.1"/>
    </source>
</evidence>
<proteinExistence type="predicted"/>
<sequence length="96" mass="11325">MLLINILILYCFFMERIRLTMMKLVPILIDNKRIVQLSQLTIDQANDLRSFLPGSSIKQISYQGMELQDCIDFETYEYWCQTNHVQNGTTSTIWDV</sequence>